<keyword evidence="1" id="KW-0812">Transmembrane</keyword>
<keyword evidence="1" id="KW-1133">Transmembrane helix</keyword>
<keyword evidence="3" id="KW-1185">Reference proteome</keyword>
<sequence>MTAQSPDLNCALYLWRLQVYNDYNVTSMEALLTLLKQAKNPSHKYVPPSLLSGEGNAASATGVKFTDMYPPYESLGVLQGLMAIAIVVADAALLLWIVGSVFSIWRSAVEVICNPLDGRYIVCEDKWSYYVHYKGGDGNTNGKL</sequence>
<dbReference type="Proteomes" id="UP001651158">
    <property type="component" value="Unassembled WGS sequence"/>
</dbReference>
<evidence type="ECO:0000313" key="3">
    <source>
        <dbReference type="Proteomes" id="UP001651158"/>
    </source>
</evidence>
<name>A0ABR4Q648_9CEST</name>
<reference evidence="2 3" key="1">
    <citation type="journal article" date="2022" name="Front. Cell. Infect. Microbiol.">
        <title>The Genomes of Two Strains of Taenia crassiceps the Animal Model for the Study of Human Cysticercosis.</title>
        <authorList>
            <person name="Bobes R.J."/>
            <person name="Estrada K."/>
            <person name="Rios-Valencia D.G."/>
            <person name="Calderon-Gallegos A."/>
            <person name="de la Torre P."/>
            <person name="Carrero J.C."/>
            <person name="Sanchez-Flores A."/>
            <person name="Laclette J.P."/>
        </authorList>
    </citation>
    <scope>NUCLEOTIDE SEQUENCE [LARGE SCALE GENOMIC DNA]</scope>
    <source>
        <strain evidence="2">WFUcys</strain>
    </source>
</reference>
<keyword evidence="1" id="KW-0472">Membrane</keyword>
<feature type="transmembrane region" description="Helical" evidence="1">
    <location>
        <begin position="77"/>
        <end position="98"/>
    </location>
</feature>
<protein>
    <recommendedName>
        <fullName evidence="4">Innexin</fullName>
    </recommendedName>
</protein>
<comment type="caution">
    <text evidence="2">The sequence shown here is derived from an EMBL/GenBank/DDBJ whole genome shotgun (WGS) entry which is preliminary data.</text>
</comment>
<gene>
    <name evidence="2" type="ORF">TcWFU_001230</name>
</gene>
<evidence type="ECO:0008006" key="4">
    <source>
        <dbReference type="Google" id="ProtNLM"/>
    </source>
</evidence>
<organism evidence="2 3">
    <name type="scientific">Taenia crassiceps</name>
    <dbReference type="NCBI Taxonomy" id="6207"/>
    <lineage>
        <taxon>Eukaryota</taxon>
        <taxon>Metazoa</taxon>
        <taxon>Spiralia</taxon>
        <taxon>Lophotrochozoa</taxon>
        <taxon>Platyhelminthes</taxon>
        <taxon>Cestoda</taxon>
        <taxon>Eucestoda</taxon>
        <taxon>Cyclophyllidea</taxon>
        <taxon>Taeniidae</taxon>
        <taxon>Taenia</taxon>
    </lineage>
</organism>
<proteinExistence type="predicted"/>
<accession>A0ABR4Q648</accession>
<evidence type="ECO:0000313" key="2">
    <source>
        <dbReference type="EMBL" id="KAL5105095.1"/>
    </source>
</evidence>
<evidence type="ECO:0000256" key="1">
    <source>
        <dbReference type="SAM" id="Phobius"/>
    </source>
</evidence>
<dbReference type="EMBL" id="JAKROA010000009">
    <property type="protein sequence ID" value="KAL5105095.1"/>
    <property type="molecule type" value="Genomic_DNA"/>
</dbReference>